<organism evidence="1 2">
    <name type="scientific">Legionella feeleii</name>
    <dbReference type="NCBI Taxonomy" id="453"/>
    <lineage>
        <taxon>Bacteria</taxon>
        <taxon>Pseudomonadati</taxon>
        <taxon>Pseudomonadota</taxon>
        <taxon>Gammaproteobacteria</taxon>
        <taxon>Legionellales</taxon>
        <taxon>Legionellaceae</taxon>
        <taxon>Legionella</taxon>
    </lineage>
</organism>
<reference evidence="1 2" key="1">
    <citation type="submission" date="2015-11" db="EMBL/GenBank/DDBJ databases">
        <title>Genomic analysis of 38 Legionella species identifies large and diverse effector repertoires.</title>
        <authorList>
            <person name="Burstein D."/>
            <person name="Amaro F."/>
            <person name="Zusman T."/>
            <person name="Lifshitz Z."/>
            <person name="Cohen O."/>
            <person name="Gilbert J.A."/>
            <person name="Pupko T."/>
            <person name="Shuman H.A."/>
            <person name="Segal G."/>
        </authorList>
    </citation>
    <scope>NUCLEOTIDE SEQUENCE [LARGE SCALE GENOMIC DNA]</scope>
    <source>
        <strain evidence="1 2">WO-44C</strain>
    </source>
</reference>
<dbReference type="Gene3D" id="3.90.70.20">
    <property type="match status" value="1"/>
</dbReference>
<accession>A0A0W0TW10</accession>
<dbReference type="SUPFAM" id="SSF140860">
    <property type="entry name" value="Pseudo ankyrin repeat-like"/>
    <property type="match status" value="1"/>
</dbReference>
<gene>
    <name evidence="1" type="ORF">Lfee_1368</name>
</gene>
<proteinExistence type="predicted"/>
<dbReference type="PATRIC" id="fig|453.4.peg.1491"/>
<dbReference type="OrthoDB" id="5654137at2"/>
<evidence type="ECO:0000313" key="1">
    <source>
        <dbReference type="EMBL" id="KTC99807.1"/>
    </source>
</evidence>
<sequence length="724" mass="82184">MFSKNLDTQGEFIQKYNEFAELINREKLNSDGVCYGLSVIYLDYAKKNELDEFFAIKRIISSLSKKDIEKLAQYYRMYYAGSSKPSSDFSITCNEDEFTYSQILDFIDRVHSAQKEQNRHPFLHTSLSWEETQLVSNNDSPGAFTLADALNATDSQFLQLNDRSHACSVFKTEEGLFFFDPNIGEHTLFKTAEELQQHFYHADDSELSWDSRFLTRLFVSGFFVLHGLSLTTIDPIVDELLDKAKTKFKDDPDWRKDMEIALINYRLGNISNKALLGTFLAFIAMKSGMPINNSKEALNQIEAVLESAFAETSLKRIQSYLDSYFQQKDNLGKFFSSLSILKDKFSKKEKQQKIFDFAIALINVKDGTVLKSFIEHLNSHNIKFDINQKFKTSIGGSGPSESLLEIASKLGSVSCIHSLRQCGAEIADLKKLLISAAENRQVQVLEYFAKEFDKREWPIYGMIKYSIKKGHIDVVKFFLPEYKQLVIEIINDQRENEVGDSIAYRAIAHEGSAKILYELESLGCAIEDSFKVELFKAAVLAQPEAAASMIECDPEILQLTLETISPEKLIHRMTTGGAWEALWEMNLTQLSKPVINEILMHAVRCKKWECAALLMTALDTTQVPKELSTSQKGFIVDGYLKLLETKLNKQGLSAAINAHIGSIWEGNHGLGSLFKQRESVIEVFWSPSRNIAGHQSSLTRRLSRLEDLVGKYQEPSSVPIHKNK</sequence>
<evidence type="ECO:0000313" key="2">
    <source>
        <dbReference type="Proteomes" id="UP000054698"/>
    </source>
</evidence>
<dbReference type="AlphaFoldDB" id="A0A0W0TW10"/>
<keyword evidence="2" id="KW-1185">Reference proteome</keyword>
<dbReference type="Proteomes" id="UP000054698">
    <property type="component" value="Unassembled WGS sequence"/>
</dbReference>
<dbReference type="EMBL" id="LNYB01000049">
    <property type="protein sequence ID" value="KTC99807.1"/>
    <property type="molecule type" value="Genomic_DNA"/>
</dbReference>
<protein>
    <submittedName>
        <fullName evidence="1">Uncharacterized protein</fullName>
    </submittedName>
</protein>
<name>A0A0W0TW10_9GAMM</name>
<comment type="caution">
    <text evidence="1">The sequence shown here is derived from an EMBL/GenBank/DDBJ whole genome shotgun (WGS) entry which is preliminary data.</text>
</comment>
<dbReference type="RefSeq" id="WP_058445203.1">
    <property type="nucleotide sequence ID" value="NZ_CAAAHT010000052.1"/>
</dbReference>